<evidence type="ECO:0000259" key="5">
    <source>
        <dbReference type="PROSITE" id="PS50966"/>
    </source>
</evidence>
<dbReference type="Pfam" id="PF02902">
    <property type="entry name" value="Peptidase_C48"/>
    <property type="match status" value="1"/>
</dbReference>
<dbReference type="Proteomes" id="UP000693970">
    <property type="component" value="Unassembled WGS sequence"/>
</dbReference>
<dbReference type="PROSITE" id="PS50966">
    <property type="entry name" value="ZF_SWIM"/>
    <property type="match status" value="1"/>
</dbReference>
<keyword evidence="1" id="KW-0645">Protease</keyword>
<comment type="caution">
    <text evidence="6">The sequence shown here is derived from an EMBL/GenBank/DDBJ whole genome shotgun (WGS) entry which is preliminary data.</text>
</comment>
<evidence type="ECO:0000256" key="2">
    <source>
        <dbReference type="ARBA" id="ARBA00022801"/>
    </source>
</evidence>
<evidence type="ECO:0000259" key="4">
    <source>
        <dbReference type="PROSITE" id="PS50600"/>
    </source>
</evidence>
<accession>A0A9K3KC09</accession>
<dbReference type="GO" id="GO:0006508">
    <property type="term" value="P:proteolysis"/>
    <property type="evidence" value="ECO:0007669"/>
    <property type="project" value="UniProtKB-KW"/>
</dbReference>
<reference evidence="6" key="1">
    <citation type="journal article" date="2021" name="Sci. Rep.">
        <title>Diploid genomic architecture of Nitzschia inconspicua, an elite biomass production diatom.</title>
        <authorList>
            <person name="Oliver A."/>
            <person name="Podell S."/>
            <person name="Pinowska A."/>
            <person name="Traller J.C."/>
            <person name="Smith S.R."/>
            <person name="McClure R."/>
            <person name="Beliaev A."/>
            <person name="Bohutskyi P."/>
            <person name="Hill E.A."/>
            <person name="Rabines A."/>
            <person name="Zheng H."/>
            <person name="Allen L.Z."/>
            <person name="Kuo A."/>
            <person name="Grigoriev I.V."/>
            <person name="Allen A.E."/>
            <person name="Hazlebeck D."/>
            <person name="Allen E.E."/>
        </authorList>
    </citation>
    <scope>NUCLEOTIDE SEQUENCE</scope>
    <source>
        <strain evidence="6">Hildebrandi</strain>
    </source>
</reference>
<dbReference type="OrthoDB" id="1918246at2759"/>
<dbReference type="Pfam" id="PF04434">
    <property type="entry name" value="SWIM"/>
    <property type="match status" value="1"/>
</dbReference>
<evidence type="ECO:0000313" key="7">
    <source>
        <dbReference type="Proteomes" id="UP000693970"/>
    </source>
</evidence>
<dbReference type="Pfam" id="PF10551">
    <property type="entry name" value="MULE"/>
    <property type="match status" value="1"/>
</dbReference>
<dbReference type="InterPro" id="IPR018289">
    <property type="entry name" value="MULE_transposase_dom"/>
</dbReference>
<dbReference type="InterPro" id="IPR007527">
    <property type="entry name" value="Znf_SWIM"/>
</dbReference>
<dbReference type="PANTHER" id="PTHR31973">
    <property type="entry name" value="POLYPROTEIN, PUTATIVE-RELATED"/>
    <property type="match status" value="1"/>
</dbReference>
<keyword evidence="3" id="KW-0479">Metal-binding</keyword>
<dbReference type="EMBL" id="JAGRRH010000026">
    <property type="protein sequence ID" value="KAG7340969.1"/>
    <property type="molecule type" value="Genomic_DNA"/>
</dbReference>
<dbReference type="GO" id="GO:0008234">
    <property type="term" value="F:cysteine-type peptidase activity"/>
    <property type="evidence" value="ECO:0007669"/>
    <property type="project" value="InterPro"/>
</dbReference>
<organism evidence="6 7">
    <name type="scientific">Nitzschia inconspicua</name>
    <dbReference type="NCBI Taxonomy" id="303405"/>
    <lineage>
        <taxon>Eukaryota</taxon>
        <taxon>Sar</taxon>
        <taxon>Stramenopiles</taxon>
        <taxon>Ochrophyta</taxon>
        <taxon>Bacillariophyta</taxon>
        <taxon>Bacillariophyceae</taxon>
        <taxon>Bacillariophycidae</taxon>
        <taxon>Bacillariales</taxon>
        <taxon>Bacillariaceae</taxon>
        <taxon>Nitzschia</taxon>
    </lineage>
</organism>
<sequence length="944" mass="106502">MNPIPFADDPVRGKPISLAMGDVEGLDRGQWLSTSLVDYVLQTSLAGKLPDHVLIGSSNCSTYFHTYNSKLRNEDDTHCVQQMRDGLQPYAKSRYRFISAACYDSHFFVVDITFDNRQPNVFERVNVFDSLSSTARRRATAVLHQVQKFLSGFCFYKLGHHQSVLQDPDYIMQMAEFRHCPVQTNGYDCGLFALAVVWHLLCDKDIHPSVFTQADIDTFRVALRHGLSSNPGWATMDNIACYFPVLSMPAPPPPPSPPAIEISPPSFTSVGDAQLAVCGPRSFEVANVATERNTDAGPGMEFGPTEEPGQEQDPILDYEDNYFQDNFSSKGVVFGTVDDVLVAINEYQESSGNVLSTVRTRGNARTFVCISHANCTFCVKFGPMPKQEGIFYKPENCTIRHRGAKVVSSKSGKRFKKRCKELLRGIVSDVAAHKHGPPTAMDVMKTGVHKKKTHLQYYQCYKGVREWKARKEITDPMSFQLLGPYVERFREQNPGSRAVMERGNDNRVKRLFICPPFSNEALLFVRPVASLDAAHMKSEWKGTLYIATVKSAMDKIYPIAFAITADNENGQGWDWVLRNLDAGLPNLTIAHYRVGCAYKLFLLQSDRQKGLDEACKACFPANHHCYCAVHIRRNVEGRHGKKIGALIPGLAKTTSLPDRDAKLAQLRRQSPPAYDFVKKIDPKQWMDSAWLQDDTLPPRYGVRSSNISESANSMFERERSGNWLEAIDGILKKMSLRIQASREEYERKTGVVESVYPQILDRWEKGIGYRVVDSGGDGQKYSVHRIIEGNTGSNQSFTLNWVDGVCECGVWQMHGIPCVHGMAYFRWRNDWTLQQVVEQFVEKCHTYDYEQKLYSGSFVPVCMDMLQPDQTTLPPDIEGKRMAGRPKTVRLRLRSRYSHRPEKSPIVCSRCHQRGHNARTCQRRAALAKNTGNADTAQNSNSVL</sequence>
<gene>
    <name evidence="6" type="ORF">IV203_022920</name>
</gene>
<evidence type="ECO:0000313" key="6">
    <source>
        <dbReference type="EMBL" id="KAG7340969.1"/>
    </source>
</evidence>
<keyword evidence="7" id="KW-1185">Reference proteome</keyword>
<dbReference type="AlphaFoldDB" id="A0A9K3KC09"/>
<dbReference type="InterPro" id="IPR003653">
    <property type="entry name" value="Peptidase_C48_C"/>
</dbReference>
<keyword evidence="3" id="KW-0863">Zinc-finger</keyword>
<evidence type="ECO:0000256" key="1">
    <source>
        <dbReference type="ARBA" id="ARBA00022670"/>
    </source>
</evidence>
<feature type="domain" description="Ubiquitin-like protease family profile" evidence="4">
    <location>
        <begin position="16"/>
        <end position="200"/>
    </location>
</feature>
<keyword evidence="3" id="KW-0862">Zinc</keyword>
<protein>
    <submittedName>
        <fullName evidence="6">MULE transposase domain containing protein</fullName>
    </submittedName>
</protein>
<name>A0A9K3KC09_9STRA</name>
<feature type="domain" description="SWIM-type" evidence="5">
    <location>
        <begin position="797"/>
        <end position="829"/>
    </location>
</feature>
<dbReference type="GO" id="GO:0008270">
    <property type="term" value="F:zinc ion binding"/>
    <property type="evidence" value="ECO:0007669"/>
    <property type="project" value="UniProtKB-KW"/>
</dbReference>
<reference evidence="6" key="2">
    <citation type="submission" date="2021-04" db="EMBL/GenBank/DDBJ databases">
        <authorList>
            <person name="Podell S."/>
        </authorList>
    </citation>
    <scope>NUCLEOTIDE SEQUENCE</scope>
    <source>
        <strain evidence="6">Hildebrandi</strain>
    </source>
</reference>
<keyword evidence="2" id="KW-0378">Hydrolase</keyword>
<evidence type="ECO:0000256" key="3">
    <source>
        <dbReference type="PROSITE-ProRule" id="PRU00325"/>
    </source>
</evidence>
<proteinExistence type="predicted"/>
<dbReference type="PROSITE" id="PS50600">
    <property type="entry name" value="ULP_PROTEASE"/>
    <property type="match status" value="1"/>
</dbReference>
<dbReference type="PANTHER" id="PTHR31973:SF187">
    <property type="entry name" value="MUTATOR TRANSPOSASE MUDRA PROTEIN"/>
    <property type="match status" value="1"/>
</dbReference>